<dbReference type="GO" id="GO:0043565">
    <property type="term" value="F:sequence-specific DNA binding"/>
    <property type="evidence" value="ECO:0007669"/>
    <property type="project" value="TreeGrafter"/>
</dbReference>
<dbReference type="FunFam" id="1.10.10.10:FF:000001">
    <property type="entry name" value="LysR family transcriptional regulator"/>
    <property type="match status" value="1"/>
</dbReference>
<sequence length="294" mass="32030">MFGDLPPLSQLRAFAALADTGSMSGAGAQLNVSHAAVSQQVRALEDRLGLKLVTREGRSVVLTPEGQRLGATLCDSFGAMAREIEVLTGADADRPLQVTCTPSFADRWLMPRLAGFSEAHPDIHLMLNPTAQLADPAPGGIDLAIRFGAGKWPGLEAELLLETRFAIVAARDLLGDRTITEPGELLDFPWLQEVGTNEAKEWLAENGVTEARVRRMTDLPGNLLQDAVRRGQGVGATARAFIEPEIARGEMVVLFEDERRGEGYWLVTRPGPQRPSLKAFCRWLRRQVKRDGAA</sequence>
<feature type="domain" description="HTH lysR-type" evidence="5">
    <location>
        <begin position="6"/>
        <end position="63"/>
    </location>
</feature>
<dbReference type="PANTHER" id="PTHR30537:SF74">
    <property type="entry name" value="HTH-TYPE TRANSCRIPTIONAL REGULATOR TRPI"/>
    <property type="match status" value="1"/>
</dbReference>
<dbReference type="PRINTS" id="PR00039">
    <property type="entry name" value="HTHLYSR"/>
</dbReference>
<dbReference type="GO" id="GO:0003700">
    <property type="term" value="F:DNA-binding transcription factor activity"/>
    <property type="evidence" value="ECO:0007669"/>
    <property type="project" value="InterPro"/>
</dbReference>
<proteinExistence type="inferred from homology"/>
<evidence type="ECO:0000313" key="6">
    <source>
        <dbReference type="EMBL" id="MDF0601067.1"/>
    </source>
</evidence>
<dbReference type="SUPFAM" id="SSF46785">
    <property type="entry name" value="Winged helix' DNA-binding domain"/>
    <property type="match status" value="1"/>
</dbReference>
<accession>A0AAE3NUW9</accession>
<dbReference type="Pfam" id="PF03466">
    <property type="entry name" value="LysR_substrate"/>
    <property type="match status" value="1"/>
</dbReference>
<name>A0AAE3NUW9_9RHOB</name>
<dbReference type="EMBL" id="JARGYC010000021">
    <property type="protein sequence ID" value="MDF0601067.1"/>
    <property type="molecule type" value="Genomic_DNA"/>
</dbReference>
<dbReference type="Proteomes" id="UP001220964">
    <property type="component" value="Unassembled WGS sequence"/>
</dbReference>
<dbReference type="Pfam" id="PF00126">
    <property type="entry name" value="HTH_1"/>
    <property type="match status" value="1"/>
</dbReference>
<dbReference type="InterPro" id="IPR036390">
    <property type="entry name" value="WH_DNA-bd_sf"/>
</dbReference>
<evidence type="ECO:0000256" key="4">
    <source>
        <dbReference type="ARBA" id="ARBA00023163"/>
    </source>
</evidence>
<dbReference type="InterPro" id="IPR005119">
    <property type="entry name" value="LysR_subst-bd"/>
</dbReference>
<dbReference type="AlphaFoldDB" id="A0AAE3NUW9"/>
<gene>
    <name evidence="6" type="ORF">P1J78_10025</name>
</gene>
<comment type="similarity">
    <text evidence="1">Belongs to the LysR transcriptional regulatory family.</text>
</comment>
<dbReference type="InterPro" id="IPR036388">
    <property type="entry name" value="WH-like_DNA-bd_sf"/>
</dbReference>
<dbReference type="PANTHER" id="PTHR30537">
    <property type="entry name" value="HTH-TYPE TRANSCRIPTIONAL REGULATOR"/>
    <property type="match status" value="1"/>
</dbReference>
<reference evidence="6" key="1">
    <citation type="submission" date="2023-03" db="EMBL/GenBank/DDBJ databases">
        <title>Multiphase analysis and comparison of six strains from genera Psychromarinibacter, Lutimaribacter, and Maritimibacter, including a novel species: Psychromarinibacter sediminicola sp. nov.</title>
        <authorList>
            <person name="Wang Y.-H."/>
            <person name="Ye M.-Q."/>
            <person name="Du Z.-J."/>
        </authorList>
    </citation>
    <scope>NUCLEOTIDE SEQUENCE</scope>
    <source>
        <strain evidence="6">C21-152</strain>
    </source>
</reference>
<dbReference type="InterPro" id="IPR058163">
    <property type="entry name" value="LysR-type_TF_proteobact-type"/>
</dbReference>
<evidence type="ECO:0000259" key="5">
    <source>
        <dbReference type="PROSITE" id="PS50931"/>
    </source>
</evidence>
<keyword evidence="7" id="KW-1185">Reference proteome</keyword>
<evidence type="ECO:0000313" key="7">
    <source>
        <dbReference type="Proteomes" id="UP001220964"/>
    </source>
</evidence>
<protein>
    <submittedName>
        <fullName evidence="6">LysR family transcriptional regulator</fullName>
    </submittedName>
</protein>
<dbReference type="InterPro" id="IPR000847">
    <property type="entry name" value="LysR_HTH_N"/>
</dbReference>
<evidence type="ECO:0000256" key="1">
    <source>
        <dbReference type="ARBA" id="ARBA00009437"/>
    </source>
</evidence>
<comment type="caution">
    <text evidence="6">The sequence shown here is derived from an EMBL/GenBank/DDBJ whole genome shotgun (WGS) entry which is preliminary data.</text>
</comment>
<dbReference type="SUPFAM" id="SSF53850">
    <property type="entry name" value="Periplasmic binding protein-like II"/>
    <property type="match status" value="1"/>
</dbReference>
<keyword evidence="4" id="KW-0804">Transcription</keyword>
<dbReference type="Gene3D" id="3.40.190.10">
    <property type="entry name" value="Periplasmic binding protein-like II"/>
    <property type="match status" value="2"/>
</dbReference>
<dbReference type="RefSeq" id="WP_275567207.1">
    <property type="nucleotide sequence ID" value="NZ_JARGYC010000021.1"/>
</dbReference>
<dbReference type="GO" id="GO:0006351">
    <property type="term" value="P:DNA-templated transcription"/>
    <property type="evidence" value="ECO:0007669"/>
    <property type="project" value="TreeGrafter"/>
</dbReference>
<organism evidence="6 7">
    <name type="scientific">Psychromarinibacter sediminicola</name>
    <dbReference type="NCBI Taxonomy" id="3033385"/>
    <lineage>
        <taxon>Bacteria</taxon>
        <taxon>Pseudomonadati</taxon>
        <taxon>Pseudomonadota</taxon>
        <taxon>Alphaproteobacteria</taxon>
        <taxon>Rhodobacterales</taxon>
        <taxon>Paracoccaceae</taxon>
        <taxon>Psychromarinibacter</taxon>
    </lineage>
</organism>
<evidence type="ECO:0000256" key="2">
    <source>
        <dbReference type="ARBA" id="ARBA00023015"/>
    </source>
</evidence>
<keyword evidence="3" id="KW-0238">DNA-binding</keyword>
<evidence type="ECO:0000256" key="3">
    <source>
        <dbReference type="ARBA" id="ARBA00023125"/>
    </source>
</evidence>
<dbReference type="PROSITE" id="PS50931">
    <property type="entry name" value="HTH_LYSR"/>
    <property type="match status" value="1"/>
</dbReference>
<dbReference type="Gene3D" id="1.10.10.10">
    <property type="entry name" value="Winged helix-like DNA-binding domain superfamily/Winged helix DNA-binding domain"/>
    <property type="match status" value="1"/>
</dbReference>
<keyword evidence="2" id="KW-0805">Transcription regulation</keyword>